<evidence type="ECO:0000256" key="1">
    <source>
        <dbReference type="SAM" id="MobiDB-lite"/>
    </source>
</evidence>
<keyword evidence="2" id="KW-0472">Membrane</keyword>
<dbReference type="STRING" id="58343.AQJ46_10960"/>
<comment type="caution">
    <text evidence="3">The sequence shown here is derived from an EMBL/GenBank/DDBJ whole genome shotgun (WGS) entry which is preliminary data.</text>
</comment>
<keyword evidence="2" id="KW-0812">Transmembrane</keyword>
<feature type="transmembrane region" description="Helical" evidence="2">
    <location>
        <begin position="106"/>
        <end position="128"/>
    </location>
</feature>
<feature type="compositionally biased region" description="Polar residues" evidence="1">
    <location>
        <begin position="352"/>
        <end position="368"/>
    </location>
</feature>
<dbReference type="EMBL" id="LMWU01000009">
    <property type="protein sequence ID" value="KUN72906.1"/>
    <property type="molecule type" value="Genomic_DNA"/>
</dbReference>
<feature type="compositionally biased region" description="Basic and acidic residues" evidence="1">
    <location>
        <begin position="235"/>
        <end position="249"/>
    </location>
</feature>
<evidence type="ECO:0008006" key="5">
    <source>
        <dbReference type="Google" id="ProtNLM"/>
    </source>
</evidence>
<feature type="transmembrane region" description="Helical" evidence="2">
    <location>
        <begin position="171"/>
        <end position="189"/>
    </location>
</feature>
<evidence type="ECO:0000256" key="2">
    <source>
        <dbReference type="SAM" id="Phobius"/>
    </source>
</evidence>
<dbReference type="AlphaFoldDB" id="A0A101SF94"/>
<evidence type="ECO:0000313" key="4">
    <source>
        <dbReference type="Proteomes" id="UP000053669"/>
    </source>
</evidence>
<keyword evidence="2" id="KW-1133">Transmembrane helix</keyword>
<sequence length="425" mass="45044">MATAVFLLAIPLVVVYGGVWLQDFLNFGAGVVTLVLLTCSVIWGLVAQDRLILNTRQRIVAQGIHRITAVGSIAFLLLHIGIKLTLDHTTWIAAFIPFGLGFSSSGGLIGLGTLAGQLMIFVGITGALRNRFASPAPVAARWRAMHMLAYPAWCAGLIHGLYAGRAVKAPIFTYMYALCVLGVIAALALRSAPRPFKRKVTDRIAMLLGTEERPGREELEASRARRAAETAAPGRESRRPAESAGRRSESALPGYEGLTQQTGGMPLYQAPPAPEPAGSGFAAAYRAVSPNAQQPFDTGQTARMDMPMDMQAATDPIARMDSGGSTSGSWPVPSPPPVGEAPPSAYDPLQDTGYNIPTYDGNSGTASYLSGDVRDTGETNTLYGTYNPNDTYNSGPATDTTPGQSYDFDTPGSGEPWNTPSGGYR</sequence>
<feature type="transmembrane region" description="Helical" evidence="2">
    <location>
        <begin position="148"/>
        <end position="165"/>
    </location>
</feature>
<feature type="transmembrane region" description="Helical" evidence="2">
    <location>
        <begin position="27"/>
        <end position="46"/>
    </location>
</feature>
<feature type="compositionally biased region" description="Polar residues" evidence="1">
    <location>
        <begin position="378"/>
        <end position="404"/>
    </location>
</feature>
<reference evidence="3 4" key="1">
    <citation type="submission" date="2015-10" db="EMBL/GenBank/DDBJ databases">
        <title>Draft genome sequence of Streptomyces canus DSM 40017, type strain for the species Streptomyces canus.</title>
        <authorList>
            <person name="Ruckert C."/>
            <person name="Winkler A."/>
            <person name="Kalinowski J."/>
            <person name="Kampfer P."/>
            <person name="Glaeser S."/>
        </authorList>
    </citation>
    <scope>NUCLEOTIDE SEQUENCE [LARGE SCALE GENOMIC DNA]</scope>
    <source>
        <strain evidence="3 4">DSM 40017</strain>
    </source>
</reference>
<gene>
    <name evidence="3" type="ORF">AQJ46_10960</name>
</gene>
<feature type="region of interest" description="Disordered" evidence="1">
    <location>
        <begin position="214"/>
        <end position="280"/>
    </location>
</feature>
<evidence type="ECO:0000313" key="3">
    <source>
        <dbReference type="EMBL" id="KUN72906.1"/>
    </source>
</evidence>
<proteinExistence type="predicted"/>
<protein>
    <recommendedName>
        <fullName evidence="5">Cytochrome b/b6 domain-containing protein</fullName>
    </recommendedName>
</protein>
<feature type="region of interest" description="Disordered" evidence="1">
    <location>
        <begin position="317"/>
        <end position="425"/>
    </location>
</feature>
<dbReference type="Proteomes" id="UP000053669">
    <property type="component" value="Unassembled WGS sequence"/>
</dbReference>
<feature type="compositionally biased region" description="Basic and acidic residues" evidence="1">
    <location>
        <begin position="214"/>
        <end position="228"/>
    </location>
</feature>
<feature type="compositionally biased region" description="Low complexity" evidence="1">
    <location>
        <begin position="322"/>
        <end position="331"/>
    </location>
</feature>
<feature type="transmembrane region" description="Helical" evidence="2">
    <location>
        <begin position="67"/>
        <end position="86"/>
    </location>
</feature>
<name>A0A101SF94_9ACTN</name>
<feature type="compositionally biased region" description="Polar residues" evidence="1">
    <location>
        <begin position="416"/>
        <end position="425"/>
    </location>
</feature>
<accession>A0A101SF94</accession>
<organism evidence="3 4">
    <name type="scientific">Streptomyces canus</name>
    <dbReference type="NCBI Taxonomy" id="58343"/>
    <lineage>
        <taxon>Bacteria</taxon>
        <taxon>Bacillati</taxon>
        <taxon>Actinomycetota</taxon>
        <taxon>Actinomycetes</taxon>
        <taxon>Kitasatosporales</taxon>
        <taxon>Streptomycetaceae</taxon>
        <taxon>Streptomyces</taxon>
        <taxon>Streptomyces aurantiacus group</taxon>
    </lineage>
</organism>